<proteinExistence type="inferred from homology"/>
<dbReference type="Pfam" id="PF00291">
    <property type="entry name" value="PALP"/>
    <property type="match status" value="1"/>
</dbReference>
<sequence length="296" mass="33773">MESISLSMDISAFEKNYLQIPSPVVELFDPLWNEQDIRLFFKRDDLIHPTVSGNKWRKLKEYIRIAQDNPKKGIISFGGAYSNHLYALAFVGQMLQIPCIGIVRGEELSSKSNPYLSQIEAMGMELYFVDRDYYRKKEVPNQLKSEDYWIIPEGGYSSLGIDGMKALVDEIQHVIQPDFLISAVGTGTTILGLAKYSKVNTMGILCLNNEMEIKEHVHEFQFELPKLQLVKDYLLGKYASRPPELVAFCDLFEKHHHIAIEPTYTGKMMYGVYDLLKKKYFPAGSTLVCIHTGGIK</sequence>
<comment type="similarity">
    <text evidence="2">Belongs to the ACC deaminase/D-cysteine desulfhydrase family.</text>
</comment>
<dbReference type="PIRSF" id="PIRSF006278">
    <property type="entry name" value="ACCD_DCysDesulf"/>
    <property type="match status" value="1"/>
</dbReference>
<reference evidence="5 6" key="1">
    <citation type="submission" date="2024-07" db="EMBL/GenBank/DDBJ databases">
        <authorList>
            <person name="Pitt A."/>
            <person name="Hahn M.W."/>
        </authorList>
    </citation>
    <scope>NUCLEOTIDE SEQUENCE [LARGE SCALE GENOMIC DNA]</scope>
    <source>
        <strain evidence="5 6">1-SAACH-A3</strain>
    </source>
</reference>
<name>A0ABW8RSM6_9BACT</name>
<dbReference type="Proteomes" id="UP001623558">
    <property type="component" value="Unassembled WGS sequence"/>
</dbReference>
<dbReference type="InterPro" id="IPR036052">
    <property type="entry name" value="TrpB-like_PALP_sf"/>
</dbReference>
<feature type="domain" description="Tryptophan synthase beta chain-like PALP" evidence="4">
    <location>
        <begin position="22"/>
        <end position="293"/>
    </location>
</feature>
<protein>
    <submittedName>
        <fullName evidence="5">Pyridoxal-phosphate dependent enzyme</fullName>
    </submittedName>
</protein>
<evidence type="ECO:0000256" key="3">
    <source>
        <dbReference type="ARBA" id="ARBA00022898"/>
    </source>
</evidence>
<dbReference type="Gene3D" id="3.40.50.1100">
    <property type="match status" value="2"/>
</dbReference>
<keyword evidence="6" id="KW-1185">Reference proteome</keyword>
<evidence type="ECO:0000259" key="4">
    <source>
        <dbReference type="Pfam" id="PF00291"/>
    </source>
</evidence>
<evidence type="ECO:0000256" key="2">
    <source>
        <dbReference type="ARBA" id="ARBA00008639"/>
    </source>
</evidence>
<dbReference type="InterPro" id="IPR001926">
    <property type="entry name" value="TrpB-like_PALP"/>
</dbReference>
<evidence type="ECO:0000313" key="6">
    <source>
        <dbReference type="Proteomes" id="UP001623558"/>
    </source>
</evidence>
<accession>A0ABW8RSM6</accession>
<evidence type="ECO:0000313" key="5">
    <source>
        <dbReference type="EMBL" id="MFL0161699.1"/>
    </source>
</evidence>
<keyword evidence="3" id="KW-0663">Pyridoxal phosphate</keyword>
<gene>
    <name evidence="5" type="ORF">U0R11_04780</name>
</gene>
<organism evidence="5 6">
    <name type="scientific">Aquirufa salirivi</name>
    <dbReference type="NCBI Taxonomy" id="3104729"/>
    <lineage>
        <taxon>Bacteria</taxon>
        <taxon>Pseudomonadati</taxon>
        <taxon>Bacteroidota</taxon>
        <taxon>Cytophagia</taxon>
        <taxon>Cytophagales</taxon>
        <taxon>Flectobacillaceae</taxon>
        <taxon>Aquirufa</taxon>
    </lineage>
</organism>
<comment type="caution">
    <text evidence="5">The sequence shown here is derived from an EMBL/GenBank/DDBJ whole genome shotgun (WGS) entry which is preliminary data.</text>
</comment>
<dbReference type="InterPro" id="IPR027278">
    <property type="entry name" value="ACCD_DCysDesulf"/>
</dbReference>
<dbReference type="EMBL" id="JBEWZH010000003">
    <property type="protein sequence ID" value="MFL0161699.1"/>
    <property type="molecule type" value="Genomic_DNA"/>
</dbReference>
<dbReference type="SUPFAM" id="SSF53686">
    <property type="entry name" value="Tryptophan synthase beta subunit-like PLP-dependent enzymes"/>
    <property type="match status" value="1"/>
</dbReference>
<comment type="cofactor">
    <cofactor evidence="1">
        <name>pyridoxal 5'-phosphate</name>
        <dbReference type="ChEBI" id="CHEBI:597326"/>
    </cofactor>
</comment>
<dbReference type="PANTHER" id="PTHR43780:SF2">
    <property type="entry name" value="1-AMINOCYCLOPROPANE-1-CARBOXYLATE DEAMINASE-RELATED"/>
    <property type="match status" value="1"/>
</dbReference>
<evidence type="ECO:0000256" key="1">
    <source>
        <dbReference type="ARBA" id="ARBA00001933"/>
    </source>
</evidence>
<dbReference type="PANTHER" id="PTHR43780">
    <property type="entry name" value="1-AMINOCYCLOPROPANE-1-CARBOXYLATE DEAMINASE-RELATED"/>
    <property type="match status" value="1"/>
</dbReference>